<comment type="caution">
    <text evidence="1">The sequence shown here is derived from an EMBL/GenBank/DDBJ whole genome shotgun (WGS) entry which is preliminary data.</text>
</comment>
<protein>
    <recommendedName>
        <fullName evidence="2">Siphovirus Gp157</fullName>
    </recommendedName>
</protein>
<dbReference type="AlphaFoldDB" id="A0A645BS13"/>
<reference evidence="1" key="1">
    <citation type="submission" date="2019-08" db="EMBL/GenBank/DDBJ databases">
        <authorList>
            <person name="Kucharzyk K."/>
            <person name="Murdoch R.W."/>
            <person name="Higgins S."/>
            <person name="Loffler F."/>
        </authorList>
    </citation>
    <scope>NUCLEOTIDE SEQUENCE</scope>
</reference>
<proteinExistence type="predicted"/>
<accession>A0A645BS13</accession>
<sequence>MIKCKNECPLGKFSGCCHFCSEYDSCADGCSEVPENCGESLPDEETALATFQVQQLAVIQKIADICTQKKALEAVEKEMKDKLKEAMEKANIKKFESDILNITYIAATTSTSIDSAKLKKKYPDIANECSKTSAKSAYIKVEIKDGENNG</sequence>
<dbReference type="EMBL" id="VSSQ01022068">
    <property type="protein sequence ID" value="MPM68115.1"/>
    <property type="molecule type" value="Genomic_DNA"/>
</dbReference>
<organism evidence="1">
    <name type="scientific">bioreactor metagenome</name>
    <dbReference type="NCBI Taxonomy" id="1076179"/>
    <lineage>
        <taxon>unclassified sequences</taxon>
        <taxon>metagenomes</taxon>
        <taxon>ecological metagenomes</taxon>
    </lineage>
</organism>
<name>A0A645BS13_9ZZZZ</name>
<gene>
    <name evidence="1" type="ORF">SDC9_115046</name>
</gene>
<evidence type="ECO:0000313" key="1">
    <source>
        <dbReference type="EMBL" id="MPM68115.1"/>
    </source>
</evidence>
<evidence type="ECO:0008006" key="2">
    <source>
        <dbReference type="Google" id="ProtNLM"/>
    </source>
</evidence>